<gene>
    <name evidence="2" type="ORF">HPB52_014601</name>
</gene>
<feature type="chain" id="PRO_5038844568" description="Microplusin" evidence="1">
    <location>
        <begin position="20"/>
        <end position="105"/>
    </location>
</feature>
<name>A0A9D4TAK2_RHISA</name>
<organism evidence="2 3">
    <name type="scientific">Rhipicephalus sanguineus</name>
    <name type="common">Brown dog tick</name>
    <name type="synonym">Ixodes sanguineus</name>
    <dbReference type="NCBI Taxonomy" id="34632"/>
    <lineage>
        <taxon>Eukaryota</taxon>
        <taxon>Metazoa</taxon>
        <taxon>Ecdysozoa</taxon>
        <taxon>Arthropoda</taxon>
        <taxon>Chelicerata</taxon>
        <taxon>Arachnida</taxon>
        <taxon>Acari</taxon>
        <taxon>Parasitiformes</taxon>
        <taxon>Ixodida</taxon>
        <taxon>Ixodoidea</taxon>
        <taxon>Ixodidae</taxon>
        <taxon>Rhipicephalinae</taxon>
        <taxon>Rhipicephalus</taxon>
        <taxon>Rhipicephalus</taxon>
    </lineage>
</organism>
<protein>
    <recommendedName>
        <fullName evidence="4">Microplusin</fullName>
    </recommendedName>
</protein>
<dbReference type="VEuPathDB" id="VectorBase:RSAN_039505"/>
<evidence type="ECO:0008006" key="4">
    <source>
        <dbReference type="Google" id="ProtNLM"/>
    </source>
</evidence>
<dbReference type="EMBL" id="JABSTV010001245">
    <property type="protein sequence ID" value="KAH7983826.1"/>
    <property type="molecule type" value="Genomic_DNA"/>
</dbReference>
<evidence type="ECO:0000313" key="2">
    <source>
        <dbReference type="EMBL" id="KAH7983826.1"/>
    </source>
</evidence>
<dbReference type="OMA" id="GKELCGM"/>
<keyword evidence="1" id="KW-0732">Signal</keyword>
<sequence length="105" mass="11096">MKVLLLCGLVLAGAFLAEAAGGKELCGMSHEGIKDVLKCMAEHAPPQVKEKALGLIAEKGDQAAEIIKSKCESDVDFGEMVSVVFSEKVAEAIKEAYHHCKPAIA</sequence>
<dbReference type="AlphaFoldDB" id="A0A9D4TAK2"/>
<reference evidence="2" key="1">
    <citation type="journal article" date="2020" name="Cell">
        <title>Large-Scale Comparative Analyses of Tick Genomes Elucidate Their Genetic Diversity and Vector Capacities.</title>
        <authorList>
            <consortium name="Tick Genome and Microbiome Consortium (TIGMIC)"/>
            <person name="Jia N."/>
            <person name="Wang J."/>
            <person name="Shi W."/>
            <person name="Du L."/>
            <person name="Sun Y."/>
            <person name="Zhan W."/>
            <person name="Jiang J.F."/>
            <person name="Wang Q."/>
            <person name="Zhang B."/>
            <person name="Ji P."/>
            <person name="Bell-Sakyi L."/>
            <person name="Cui X.M."/>
            <person name="Yuan T.T."/>
            <person name="Jiang B.G."/>
            <person name="Yang W.F."/>
            <person name="Lam T.T."/>
            <person name="Chang Q.C."/>
            <person name="Ding S.J."/>
            <person name="Wang X.J."/>
            <person name="Zhu J.G."/>
            <person name="Ruan X.D."/>
            <person name="Zhao L."/>
            <person name="Wei J.T."/>
            <person name="Ye R.Z."/>
            <person name="Que T.C."/>
            <person name="Du C.H."/>
            <person name="Zhou Y.H."/>
            <person name="Cheng J.X."/>
            <person name="Dai P.F."/>
            <person name="Guo W.B."/>
            <person name="Han X.H."/>
            <person name="Huang E.J."/>
            <person name="Li L.F."/>
            <person name="Wei W."/>
            <person name="Gao Y.C."/>
            <person name="Liu J.Z."/>
            <person name="Shao H.Z."/>
            <person name="Wang X."/>
            <person name="Wang C.C."/>
            <person name="Yang T.C."/>
            <person name="Huo Q.B."/>
            <person name="Li W."/>
            <person name="Chen H.Y."/>
            <person name="Chen S.E."/>
            <person name="Zhou L.G."/>
            <person name="Ni X.B."/>
            <person name="Tian J.H."/>
            <person name="Sheng Y."/>
            <person name="Liu T."/>
            <person name="Pan Y.S."/>
            <person name="Xia L.Y."/>
            <person name="Li J."/>
            <person name="Zhao F."/>
            <person name="Cao W.C."/>
        </authorList>
    </citation>
    <scope>NUCLEOTIDE SEQUENCE</scope>
    <source>
        <strain evidence="2">Rsan-2018</strain>
    </source>
</reference>
<accession>A0A9D4TAK2</accession>
<comment type="caution">
    <text evidence="2">The sequence shown here is derived from an EMBL/GenBank/DDBJ whole genome shotgun (WGS) entry which is preliminary data.</text>
</comment>
<feature type="signal peptide" evidence="1">
    <location>
        <begin position="1"/>
        <end position="19"/>
    </location>
</feature>
<dbReference type="Gene3D" id="1.10.150.440">
    <property type="match status" value="1"/>
</dbReference>
<dbReference type="Proteomes" id="UP000821837">
    <property type="component" value="Chromosome 1"/>
</dbReference>
<evidence type="ECO:0000313" key="3">
    <source>
        <dbReference type="Proteomes" id="UP000821837"/>
    </source>
</evidence>
<reference evidence="2" key="2">
    <citation type="submission" date="2021-09" db="EMBL/GenBank/DDBJ databases">
        <authorList>
            <person name="Jia N."/>
            <person name="Wang J."/>
            <person name="Shi W."/>
            <person name="Du L."/>
            <person name="Sun Y."/>
            <person name="Zhan W."/>
            <person name="Jiang J."/>
            <person name="Wang Q."/>
            <person name="Zhang B."/>
            <person name="Ji P."/>
            <person name="Sakyi L.B."/>
            <person name="Cui X."/>
            <person name="Yuan T."/>
            <person name="Jiang B."/>
            <person name="Yang W."/>
            <person name="Lam T.T.-Y."/>
            <person name="Chang Q."/>
            <person name="Ding S."/>
            <person name="Wang X."/>
            <person name="Zhu J."/>
            <person name="Ruan X."/>
            <person name="Zhao L."/>
            <person name="Wei J."/>
            <person name="Que T."/>
            <person name="Du C."/>
            <person name="Cheng J."/>
            <person name="Dai P."/>
            <person name="Han X."/>
            <person name="Huang E."/>
            <person name="Gao Y."/>
            <person name="Liu J."/>
            <person name="Shao H."/>
            <person name="Ye R."/>
            <person name="Li L."/>
            <person name="Wei W."/>
            <person name="Wang X."/>
            <person name="Wang C."/>
            <person name="Huo Q."/>
            <person name="Li W."/>
            <person name="Guo W."/>
            <person name="Chen H."/>
            <person name="Chen S."/>
            <person name="Zhou L."/>
            <person name="Zhou L."/>
            <person name="Ni X."/>
            <person name="Tian J."/>
            <person name="Zhou Y."/>
            <person name="Sheng Y."/>
            <person name="Liu T."/>
            <person name="Pan Y."/>
            <person name="Xia L."/>
            <person name="Li J."/>
            <person name="Zhao F."/>
            <person name="Cao W."/>
        </authorList>
    </citation>
    <scope>NUCLEOTIDE SEQUENCE</scope>
    <source>
        <strain evidence="2">Rsan-2018</strain>
        <tissue evidence="2">Larvae</tissue>
    </source>
</reference>
<evidence type="ECO:0000256" key="1">
    <source>
        <dbReference type="SAM" id="SignalP"/>
    </source>
</evidence>
<dbReference type="OrthoDB" id="10376976at2759"/>
<proteinExistence type="predicted"/>
<keyword evidence="3" id="KW-1185">Reference proteome</keyword>